<reference evidence="5" key="1">
    <citation type="journal article" date="2020" name="mSystems">
        <title>Genome- and Community-Level Interaction Insights into Carbon Utilization and Element Cycling Functions of Hydrothermarchaeota in Hydrothermal Sediment.</title>
        <authorList>
            <person name="Zhou Z."/>
            <person name="Liu Y."/>
            <person name="Xu W."/>
            <person name="Pan J."/>
            <person name="Luo Z.H."/>
            <person name="Li M."/>
        </authorList>
    </citation>
    <scope>NUCLEOTIDE SEQUENCE [LARGE SCALE GENOMIC DNA]</scope>
    <source>
        <strain evidence="5">SpSt-1182</strain>
    </source>
</reference>
<name>A0A7V0XFA3_UNCW3</name>
<evidence type="ECO:0000313" key="5">
    <source>
        <dbReference type="EMBL" id="HDQ99440.1"/>
    </source>
</evidence>
<organism evidence="5">
    <name type="scientific">candidate division WOR-3 bacterium</name>
    <dbReference type="NCBI Taxonomy" id="2052148"/>
    <lineage>
        <taxon>Bacteria</taxon>
        <taxon>Bacteria division WOR-3</taxon>
    </lineage>
</organism>
<feature type="signal peptide" evidence="3">
    <location>
        <begin position="1"/>
        <end position="20"/>
    </location>
</feature>
<dbReference type="Proteomes" id="UP000885672">
    <property type="component" value="Unassembled WGS sequence"/>
</dbReference>
<dbReference type="Pfam" id="PF01436">
    <property type="entry name" value="NHL"/>
    <property type="match status" value="1"/>
</dbReference>
<dbReference type="Gene3D" id="2.120.10.30">
    <property type="entry name" value="TolB, C-terminal domain"/>
    <property type="match status" value="2"/>
</dbReference>
<dbReference type="InterPro" id="IPR001258">
    <property type="entry name" value="NHL_repeat"/>
</dbReference>
<dbReference type="Gene3D" id="2.60.40.4070">
    <property type="match status" value="1"/>
</dbReference>
<dbReference type="AlphaFoldDB" id="A0A7V0XFA3"/>
<keyword evidence="3" id="KW-0732">Signal</keyword>
<evidence type="ECO:0000256" key="2">
    <source>
        <dbReference type="PROSITE-ProRule" id="PRU00504"/>
    </source>
</evidence>
<gene>
    <name evidence="5" type="ORF">ENN51_04045</name>
</gene>
<evidence type="ECO:0000259" key="4">
    <source>
        <dbReference type="Pfam" id="PF13860"/>
    </source>
</evidence>
<dbReference type="PANTHER" id="PTHR24104">
    <property type="entry name" value="E3 UBIQUITIN-PROTEIN LIGASE NHLRC1-RELATED"/>
    <property type="match status" value="1"/>
</dbReference>
<protein>
    <recommendedName>
        <fullName evidence="4">FlgD/Vpr Ig-like domain-containing protein</fullName>
    </recommendedName>
</protein>
<dbReference type="CDD" id="cd05819">
    <property type="entry name" value="NHL"/>
    <property type="match status" value="1"/>
</dbReference>
<sequence length="440" mass="48627">MSLLARGLVLLALTAPAGMARPTALLTPPFSHTLGFQRIGRHYLRLYLGRDFKVSNPEGMCGAKMVEEDDPTTSRDDHILTLFGVNSGTGQVVYNVKLIEPRIYGSAGSGTGQFDRPHGIACNPAGDVYVADTGNDRVVRLRYAGGHLHWVSVLDDDLRAPRDVALDSRGRVYVTESGADRVRVYGPDGARIAAWTGDLDAPTGIAVLDREADYNQYQTDAAVVIDRDGTRLSLFSLGGQLLRQIDMRRLGLTRAGFSYTAFDRHGNCYVTDRENDQVHVFDPELKHIVSFGDDSRFSSPRGILVWRRFGQLFVNEVEGGQYYWVGLDGYLIGCYPGEFDSERPGTTIALYVTGVADVEVRITGPNGRPVRTLTPPHDQRPGEVLIVWDGLDDEGRLVPVGEYRIAAVIRPTYSTPRRIHSKELTGLVRRVPDRQSRVSP</sequence>
<dbReference type="SUPFAM" id="SSF63829">
    <property type="entry name" value="Calcium-dependent phosphotriesterase"/>
    <property type="match status" value="1"/>
</dbReference>
<dbReference type="Pfam" id="PF13860">
    <property type="entry name" value="FlgD_ig"/>
    <property type="match status" value="1"/>
</dbReference>
<comment type="caution">
    <text evidence="5">The sequence shown here is derived from an EMBL/GenBank/DDBJ whole genome shotgun (WGS) entry which is preliminary data.</text>
</comment>
<feature type="domain" description="FlgD/Vpr Ig-like" evidence="4">
    <location>
        <begin position="348"/>
        <end position="407"/>
    </location>
</feature>
<feature type="chain" id="PRO_5031521956" description="FlgD/Vpr Ig-like domain-containing protein" evidence="3">
    <location>
        <begin position="21"/>
        <end position="440"/>
    </location>
</feature>
<dbReference type="InterPro" id="IPR050952">
    <property type="entry name" value="TRIM-NHL_E3_ligases"/>
</dbReference>
<dbReference type="EMBL" id="DSBX01000153">
    <property type="protein sequence ID" value="HDQ99440.1"/>
    <property type="molecule type" value="Genomic_DNA"/>
</dbReference>
<accession>A0A7V0XFA3</accession>
<evidence type="ECO:0000256" key="1">
    <source>
        <dbReference type="ARBA" id="ARBA00022737"/>
    </source>
</evidence>
<dbReference type="PROSITE" id="PS51125">
    <property type="entry name" value="NHL"/>
    <property type="match status" value="3"/>
</dbReference>
<dbReference type="InterPro" id="IPR025965">
    <property type="entry name" value="FlgD/Vpr_Ig-like"/>
</dbReference>
<feature type="repeat" description="NHL" evidence="2">
    <location>
        <begin position="157"/>
        <end position="188"/>
    </location>
</feature>
<evidence type="ECO:0000256" key="3">
    <source>
        <dbReference type="SAM" id="SignalP"/>
    </source>
</evidence>
<keyword evidence="1" id="KW-0677">Repeat</keyword>
<feature type="repeat" description="NHL" evidence="2">
    <location>
        <begin position="261"/>
        <end position="284"/>
    </location>
</feature>
<feature type="repeat" description="NHL" evidence="2">
    <location>
        <begin position="105"/>
        <end position="144"/>
    </location>
</feature>
<proteinExistence type="predicted"/>
<dbReference type="InterPro" id="IPR011042">
    <property type="entry name" value="6-blade_b-propeller_TolB-like"/>
</dbReference>